<dbReference type="EMBL" id="LUEZ02000053">
    <property type="protein sequence ID" value="RDB21857.1"/>
    <property type="molecule type" value="Genomic_DNA"/>
</dbReference>
<accession>A0A369JMT1</accession>
<organism evidence="2 3">
    <name type="scientific">Hypsizygus marmoreus</name>
    <name type="common">White beech mushroom</name>
    <name type="synonym">Agaricus marmoreus</name>
    <dbReference type="NCBI Taxonomy" id="39966"/>
    <lineage>
        <taxon>Eukaryota</taxon>
        <taxon>Fungi</taxon>
        <taxon>Dikarya</taxon>
        <taxon>Basidiomycota</taxon>
        <taxon>Agaricomycotina</taxon>
        <taxon>Agaricomycetes</taxon>
        <taxon>Agaricomycetidae</taxon>
        <taxon>Agaricales</taxon>
        <taxon>Tricholomatineae</taxon>
        <taxon>Lyophyllaceae</taxon>
        <taxon>Hypsizygus</taxon>
    </lineage>
</organism>
<dbReference type="InterPro" id="IPR000719">
    <property type="entry name" value="Prot_kinase_dom"/>
</dbReference>
<dbReference type="OrthoDB" id="5987198at2759"/>
<dbReference type="InterPro" id="IPR011009">
    <property type="entry name" value="Kinase-like_dom_sf"/>
</dbReference>
<dbReference type="Gene3D" id="1.10.510.10">
    <property type="entry name" value="Transferase(Phosphotransferase) domain 1"/>
    <property type="match status" value="1"/>
</dbReference>
<sequence length="336" mass="38815">METAGDTKPKDLRLHSEQFWVGKYEFLKSRGYQLRPRYHPEWKPPWYDNEFGRGEETIWVFMPNVMDAIRIKDGKKVFLKAIDINEGLFLRRLGLRIGDNKNHTVRVHDLIPFTETRSFAVMQFLRVFDDPPFRRLSEPLEAIRQFLEGLEFIHGRNIAHRDMCHRNLMMDASELIPGGFHFAQPWMEDGLEPIKSISRSSLTMKYYIIDFELSVFVKPGDPNPKASGIVGQDRTVPEFTSDEAMYNPYKLDIYQLGNMIVTRLIERYDGLDCLIPLAEAMTSKTPSDRPTASEAVAMFDTILKCADGRRYINLRTAGQMDKGAVALRNIFLPILS</sequence>
<dbReference type="InParanoid" id="A0A369JMT1"/>
<protein>
    <recommendedName>
        <fullName evidence="1">Protein kinase domain-containing protein</fullName>
    </recommendedName>
</protein>
<reference evidence="2" key="1">
    <citation type="submission" date="2018-04" db="EMBL/GenBank/DDBJ databases">
        <title>Whole genome sequencing of Hypsizygus marmoreus.</title>
        <authorList>
            <person name="Choi I.-G."/>
            <person name="Min B."/>
            <person name="Kim J.-G."/>
            <person name="Kim S."/>
            <person name="Oh Y.-L."/>
            <person name="Kong W.-S."/>
            <person name="Park H."/>
            <person name="Jeong J."/>
            <person name="Song E.-S."/>
        </authorList>
    </citation>
    <scope>NUCLEOTIDE SEQUENCE [LARGE SCALE GENOMIC DNA]</scope>
    <source>
        <strain evidence="2">51987-8</strain>
    </source>
</reference>
<dbReference type="PROSITE" id="PS50011">
    <property type="entry name" value="PROTEIN_KINASE_DOM"/>
    <property type="match status" value="1"/>
</dbReference>
<evidence type="ECO:0000313" key="2">
    <source>
        <dbReference type="EMBL" id="RDB21857.1"/>
    </source>
</evidence>
<dbReference type="STRING" id="39966.A0A369JMT1"/>
<comment type="caution">
    <text evidence="2">The sequence shown here is derived from an EMBL/GenBank/DDBJ whole genome shotgun (WGS) entry which is preliminary data.</text>
</comment>
<feature type="domain" description="Protein kinase" evidence="1">
    <location>
        <begin position="45"/>
        <end position="336"/>
    </location>
</feature>
<dbReference type="SMART" id="SM00220">
    <property type="entry name" value="S_TKc"/>
    <property type="match status" value="1"/>
</dbReference>
<keyword evidence="3" id="KW-1185">Reference proteome</keyword>
<gene>
    <name evidence="2" type="ORF">Hypma_010862</name>
</gene>
<dbReference type="Proteomes" id="UP000076154">
    <property type="component" value="Unassembled WGS sequence"/>
</dbReference>
<dbReference type="AlphaFoldDB" id="A0A369JMT1"/>
<dbReference type="SUPFAM" id="SSF56112">
    <property type="entry name" value="Protein kinase-like (PK-like)"/>
    <property type="match status" value="1"/>
</dbReference>
<name>A0A369JMT1_HYPMA</name>
<evidence type="ECO:0000259" key="1">
    <source>
        <dbReference type="PROSITE" id="PS50011"/>
    </source>
</evidence>
<evidence type="ECO:0000313" key="3">
    <source>
        <dbReference type="Proteomes" id="UP000076154"/>
    </source>
</evidence>
<dbReference type="GO" id="GO:0004672">
    <property type="term" value="F:protein kinase activity"/>
    <property type="evidence" value="ECO:0007669"/>
    <property type="project" value="InterPro"/>
</dbReference>
<proteinExistence type="predicted"/>
<dbReference type="GO" id="GO:0005524">
    <property type="term" value="F:ATP binding"/>
    <property type="evidence" value="ECO:0007669"/>
    <property type="project" value="InterPro"/>
</dbReference>